<dbReference type="Pfam" id="PF00704">
    <property type="entry name" value="Glyco_hydro_18"/>
    <property type="match status" value="1"/>
</dbReference>
<keyword evidence="5" id="KW-1133">Transmembrane helix</keyword>
<evidence type="ECO:0000256" key="5">
    <source>
        <dbReference type="SAM" id="Phobius"/>
    </source>
</evidence>
<sequence>MPPYRGVFFLAKSLAMHNPTHHHTRKLLVASTVITVTLTFIALWFYSNHRITPKPLHTNQQTQWVTGYLPAYRHNGREIPFLGAEDYAMLTHIAHASAIPHPDGTLDTTTNNYLPESRHQAVQTAHTNQRPILLVIAAHHDLFSPAIQAGTRQALIRNILQMLDEDGYDGVDIDMEPVTLDENRDNPDFRAFIHELHAALQTRISPLLGRPPLLTAATTLRDRHIIAQLANKFDQINLMAYDMAQPHEGWIPWFDSPLQNGGLVFPGFSHQVPSIENWVNAFVETGVPRHKLGLGISFDVACWQGGETTPGEGITQPRTPWRVAPTYFKRSYAEMHMQNRIPAHYQWDETAQMAWFGVDAANSADDMFCNFNDARAIKAKISFARQQGLGGIMIWELALDAALQPDASVGSRPLRQVIGDMLQK</sequence>
<organism evidence="7 8">
    <name type="scientific">Thiothrix nivea (strain ATCC 35100 / DSM 5205 / JP2)</name>
    <dbReference type="NCBI Taxonomy" id="870187"/>
    <lineage>
        <taxon>Bacteria</taxon>
        <taxon>Pseudomonadati</taxon>
        <taxon>Pseudomonadota</taxon>
        <taxon>Gammaproteobacteria</taxon>
        <taxon>Thiotrichales</taxon>
        <taxon>Thiotrichaceae</taxon>
        <taxon>Thiothrix</taxon>
    </lineage>
</organism>
<dbReference type="GO" id="GO:0000272">
    <property type="term" value="P:polysaccharide catabolic process"/>
    <property type="evidence" value="ECO:0007669"/>
    <property type="project" value="UniProtKB-KW"/>
</dbReference>
<proteinExistence type="predicted"/>
<dbReference type="Gene3D" id="3.20.20.80">
    <property type="entry name" value="Glycosidases"/>
    <property type="match status" value="1"/>
</dbReference>
<name>A0A656HI79_THINJ</name>
<protein>
    <recommendedName>
        <fullName evidence="2">chitinase</fullName>
        <ecNumber evidence="2">3.2.1.14</ecNumber>
    </recommendedName>
</protein>
<dbReference type="GO" id="GO:0008843">
    <property type="term" value="F:endochitinase activity"/>
    <property type="evidence" value="ECO:0007669"/>
    <property type="project" value="UniProtKB-EC"/>
</dbReference>
<dbReference type="OrthoDB" id="9775889at2"/>
<feature type="transmembrane region" description="Helical" evidence="5">
    <location>
        <begin position="27"/>
        <end position="46"/>
    </location>
</feature>
<dbReference type="EMBL" id="JH651384">
    <property type="protein sequence ID" value="EIJ35744.1"/>
    <property type="molecule type" value="Genomic_DNA"/>
</dbReference>
<keyword evidence="5" id="KW-0472">Membrane</keyword>
<dbReference type="InterPro" id="IPR029070">
    <property type="entry name" value="Chitinase_insertion_sf"/>
</dbReference>
<dbReference type="SUPFAM" id="SSF51445">
    <property type="entry name" value="(Trans)glycosidases"/>
    <property type="match status" value="1"/>
</dbReference>
<keyword evidence="3" id="KW-0146">Chitin degradation</keyword>
<accession>A0A656HI79</accession>
<evidence type="ECO:0000313" key="8">
    <source>
        <dbReference type="Proteomes" id="UP000005317"/>
    </source>
</evidence>
<keyword evidence="7" id="KW-0378">Hydrolase</keyword>
<dbReference type="PANTHER" id="PTHR11177">
    <property type="entry name" value="CHITINASE"/>
    <property type="match status" value="1"/>
</dbReference>
<keyword evidence="5" id="KW-0812">Transmembrane</keyword>
<gene>
    <name evidence="7" type="ORF">Thini_3227</name>
</gene>
<keyword evidence="4" id="KW-0624">Polysaccharide degradation</keyword>
<evidence type="ECO:0000256" key="3">
    <source>
        <dbReference type="ARBA" id="ARBA00023024"/>
    </source>
</evidence>
<keyword evidence="4" id="KW-0119">Carbohydrate metabolism</keyword>
<dbReference type="Proteomes" id="UP000005317">
    <property type="component" value="Unassembled WGS sequence"/>
</dbReference>
<comment type="catalytic activity">
    <reaction evidence="1">
        <text>Random endo-hydrolysis of N-acetyl-beta-D-glucosaminide (1-&gt;4)-beta-linkages in chitin and chitodextrins.</text>
        <dbReference type="EC" id="3.2.1.14"/>
    </reaction>
</comment>
<dbReference type="InterPro" id="IPR017853">
    <property type="entry name" value="GH"/>
</dbReference>
<dbReference type="PANTHER" id="PTHR11177:SF317">
    <property type="entry name" value="CHITINASE 12-RELATED"/>
    <property type="match status" value="1"/>
</dbReference>
<evidence type="ECO:0000256" key="1">
    <source>
        <dbReference type="ARBA" id="ARBA00000822"/>
    </source>
</evidence>
<dbReference type="InterPro" id="IPR011583">
    <property type="entry name" value="Chitinase_II/V-like_cat"/>
</dbReference>
<evidence type="ECO:0000259" key="6">
    <source>
        <dbReference type="PROSITE" id="PS51910"/>
    </source>
</evidence>
<dbReference type="EC" id="3.2.1.14" evidence="2"/>
<dbReference type="Gene3D" id="3.10.50.10">
    <property type="match status" value="1"/>
</dbReference>
<dbReference type="InterPro" id="IPR050314">
    <property type="entry name" value="Glycosyl_Hydrlase_18"/>
</dbReference>
<feature type="domain" description="GH18" evidence="6">
    <location>
        <begin position="63"/>
        <end position="417"/>
    </location>
</feature>
<dbReference type="AlphaFoldDB" id="A0A656HI79"/>
<dbReference type="PROSITE" id="PS51910">
    <property type="entry name" value="GH18_2"/>
    <property type="match status" value="1"/>
</dbReference>
<keyword evidence="8" id="KW-1185">Reference proteome</keyword>
<evidence type="ECO:0000313" key="7">
    <source>
        <dbReference type="EMBL" id="EIJ35744.1"/>
    </source>
</evidence>
<reference evidence="8" key="1">
    <citation type="journal article" date="2011" name="Stand. Genomic Sci.">
        <title>Genome sequence of the filamentous, gliding Thiothrix nivea neotype strain (JP2(T)).</title>
        <authorList>
            <person name="Lapidus A."/>
            <person name="Nolan M."/>
            <person name="Lucas S."/>
            <person name="Glavina Del Rio T."/>
            <person name="Tice H."/>
            <person name="Cheng J.F."/>
            <person name="Tapia R."/>
            <person name="Han C."/>
            <person name="Goodwin L."/>
            <person name="Pitluck S."/>
            <person name="Liolios K."/>
            <person name="Pagani I."/>
            <person name="Ivanova N."/>
            <person name="Huntemann M."/>
            <person name="Mavromatis K."/>
            <person name="Mikhailova N."/>
            <person name="Pati A."/>
            <person name="Chen A."/>
            <person name="Palaniappan K."/>
            <person name="Land M."/>
            <person name="Brambilla E.M."/>
            <person name="Rohde M."/>
            <person name="Abt B."/>
            <person name="Verbarg S."/>
            <person name="Goker M."/>
            <person name="Bristow J."/>
            <person name="Eisen J.A."/>
            <person name="Markowitz V."/>
            <person name="Hugenholtz P."/>
            <person name="Kyrpides N.C."/>
            <person name="Klenk H.P."/>
            <person name="Woyke T."/>
        </authorList>
    </citation>
    <scope>NUCLEOTIDE SEQUENCE [LARGE SCALE GENOMIC DNA]</scope>
    <source>
        <strain evidence="8">ATCC 35100 / DSM 5205 / JP2</strain>
    </source>
</reference>
<dbReference type="InterPro" id="IPR001223">
    <property type="entry name" value="Glyco_hydro18_cat"/>
</dbReference>
<dbReference type="SMART" id="SM00636">
    <property type="entry name" value="Glyco_18"/>
    <property type="match status" value="1"/>
</dbReference>
<evidence type="ECO:0000256" key="4">
    <source>
        <dbReference type="ARBA" id="ARBA00023326"/>
    </source>
</evidence>
<evidence type="ECO:0000256" key="2">
    <source>
        <dbReference type="ARBA" id="ARBA00012729"/>
    </source>
</evidence>
<dbReference type="GO" id="GO:0006032">
    <property type="term" value="P:chitin catabolic process"/>
    <property type="evidence" value="ECO:0007669"/>
    <property type="project" value="UniProtKB-KW"/>
</dbReference>
<dbReference type="GO" id="GO:0008061">
    <property type="term" value="F:chitin binding"/>
    <property type="evidence" value="ECO:0007669"/>
    <property type="project" value="InterPro"/>
</dbReference>